<gene>
    <name evidence="2" type="ORF">GXX24_01465</name>
</gene>
<accession>A0A832PK55</accession>
<evidence type="ECO:0000313" key="2">
    <source>
        <dbReference type="EMBL" id="HHW32803.1"/>
    </source>
</evidence>
<proteinExistence type="predicted"/>
<reference evidence="2 3" key="1">
    <citation type="journal article" date="2020" name="Biotechnol. Biofuels">
        <title>New insights from the biogas microbiome by comprehensive genome-resolved metagenomics of nearly 1600 species originating from multiple anaerobic digesters.</title>
        <authorList>
            <person name="Campanaro S."/>
            <person name="Treu L."/>
            <person name="Rodriguez-R L.M."/>
            <person name="Kovalovszki A."/>
            <person name="Ziels R.M."/>
            <person name="Maus I."/>
            <person name="Zhu X."/>
            <person name="Kougias P.G."/>
            <person name="Basile A."/>
            <person name="Luo G."/>
            <person name="Schluter A."/>
            <person name="Konstantinidis K.T."/>
            <person name="Angelidaki I."/>
        </authorList>
    </citation>
    <scope>NUCLEOTIDE SEQUENCE [LARGE SCALE GENOMIC DNA]</scope>
    <source>
        <strain evidence="2">AS04akNAM_125</strain>
    </source>
</reference>
<protein>
    <recommendedName>
        <fullName evidence="4">DNA mismatch repair protein MutS</fullName>
    </recommendedName>
</protein>
<dbReference type="Gene3D" id="6.10.140.430">
    <property type="match status" value="1"/>
</dbReference>
<evidence type="ECO:0000256" key="1">
    <source>
        <dbReference type="SAM" id="MobiDB-lite"/>
    </source>
</evidence>
<feature type="non-terminal residue" evidence="2">
    <location>
        <position position="1"/>
    </location>
</feature>
<comment type="caution">
    <text evidence="2">The sequence shown here is derived from an EMBL/GenBank/DDBJ whole genome shotgun (WGS) entry which is preliminary data.</text>
</comment>
<evidence type="ECO:0008006" key="4">
    <source>
        <dbReference type="Google" id="ProtNLM"/>
    </source>
</evidence>
<feature type="region of interest" description="Disordered" evidence="1">
    <location>
        <begin position="1"/>
        <end position="26"/>
    </location>
</feature>
<dbReference type="EMBL" id="DULP01000022">
    <property type="protein sequence ID" value="HHW32803.1"/>
    <property type="molecule type" value="Genomic_DNA"/>
</dbReference>
<name>A0A832PK55_9RHOB</name>
<dbReference type="Proteomes" id="UP000580830">
    <property type="component" value="Unassembled WGS sequence"/>
</dbReference>
<sequence>IDDLPLFRAAPPPPPAAPARESEVEARLRDIDPDRLTPREALDLVYELAALGRG</sequence>
<organism evidence="2 3">
    <name type="scientific">Paracoccus solventivorans</name>
    <dbReference type="NCBI Taxonomy" id="53463"/>
    <lineage>
        <taxon>Bacteria</taxon>
        <taxon>Pseudomonadati</taxon>
        <taxon>Pseudomonadota</taxon>
        <taxon>Alphaproteobacteria</taxon>
        <taxon>Rhodobacterales</taxon>
        <taxon>Paracoccaceae</taxon>
        <taxon>Paracoccus</taxon>
    </lineage>
</organism>
<evidence type="ECO:0000313" key="3">
    <source>
        <dbReference type="Proteomes" id="UP000580830"/>
    </source>
</evidence>
<dbReference type="AlphaFoldDB" id="A0A832PK55"/>